<organism evidence="1 2">
    <name type="scientific">Vulgatibacter incomptus</name>
    <dbReference type="NCBI Taxonomy" id="1391653"/>
    <lineage>
        <taxon>Bacteria</taxon>
        <taxon>Pseudomonadati</taxon>
        <taxon>Myxococcota</taxon>
        <taxon>Myxococcia</taxon>
        <taxon>Myxococcales</taxon>
        <taxon>Cystobacterineae</taxon>
        <taxon>Vulgatibacteraceae</taxon>
        <taxon>Vulgatibacter</taxon>
    </lineage>
</organism>
<gene>
    <name evidence="1" type="ORF">AKJ08_1307</name>
</gene>
<evidence type="ECO:0008006" key="3">
    <source>
        <dbReference type="Google" id="ProtNLM"/>
    </source>
</evidence>
<dbReference type="EMBL" id="CP012332">
    <property type="protein sequence ID" value="AKU90920.1"/>
    <property type="molecule type" value="Genomic_DNA"/>
</dbReference>
<dbReference type="RefSeq" id="WP_240475455.1">
    <property type="nucleotide sequence ID" value="NZ_CP012332.1"/>
</dbReference>
<dbReference type="KEGG" id="vin:AKJ08_1307"/>
<evidence type="ECO:0000313" key="2">
    <source>
        <dbReference type="Proteomes" id="UP000055590"/>
    </source>
</evidence>
<dbReference type="Proteomes" id="UP000055590">
    <property type="component" value="Chromosome"/>
</dbReference>
<sequence length="251" mass="28630">MNHSHEEAHIHTGIMRLALATEDARAYWSRVVPGENAKERLRRAFEERWFGGKSEERVAGILRYFYARFDAFPESLPVLGRWREMAPDTRRAICHWHLQLSDPLYRELTGAYLPERRSGPRSEISRYLVLRWLASKFPGRWSSSSAAVVASKLLSAAHEAGLVASNRDPRPLVWPRVPDHALLYLLHLLRGLVFEGTLLENPYLASVGLTGPALEERLRKLPGVSYRRMGALEDLQFEHPTLTAWAAEVIS</sequence>
<dbReference type="InterPro" id="IPR023137">
    <property type="entry name" value="BrxA_sf"/>
</dbReference>
<evidence type="ECO:0000313" key="1">
    <source>
        <dbReference type="EMBL" id="AKU90920.1"/>
    </source>
</evidence>
<proteinExistence type="predicted"/>
<protein>
    <recommendedName>
        <fullName evidence="3">DUF1819 domain-containing protein</fullName>
    </recommendedName>
</protein>
<dbReference type="Gene3D" id="1.10.3540.10">
    <property type="entry name" value="uncharacterized protein from magnetospirillum magneticum domain"/>
    <property type="match status" value="1"/>
</dbReference>
<accession>A0A0K1PBL8</accession>
<keyword evidence="2" id="KW-1185">Reference proteome</keyword>
<dbReference type="AlphaFoldDB" id="A0A0K1PBL8"/>
<name>A0A0K1PBL8_9BACT</name>
<reference evidence="1 2" key="1">
    <citation type="submission" date="2015-08" db="EMBL/GenBank/DDBJ databases">
        <authorList>
            <person name="Babu N.S."/>
            <person name="Beckwith C.J."/>
            <person name="Beseler K.G."/>
            <person name="Brison A."/>
            <person name="Carone J.V."/>
            <person name="Caskin T.P."/>
            <person name="Diamond M."/>
            <person name="Durham M.E."/>
            <person name="Foxe J.M."/>
            <person name="Go M."/>
            <person name="Henderson B.A."/>
            <person name="Jones I.B."/>
            <person name="McGettigan J.A."/>
            <person name="Micheletti S.J."/>
            <person name="Nasrallah M.E."/>
            <person name="Ortiz D."/>
            <person name="Piller C.R."/>
            <person name="Privatt S.R."/>
            <person name="Schneider S.L."/>
            <person name="Sharp S."/>
            <person name="Smith T.C."/>
            <person name="Stanton J.D."/>
            <person name="Ullery H.E."/>
            <person name="Wilson R.J."/>
            <person name="Serrano M.G."/>
            <person name="Buck G."/>
            <person name="Lee V."/>
            <person name="Wang Y."/>
            <person name="Carvalho R."/>
            <person name="Voegtly L."/>
            <person name="Shi R."/>
            <person name="Duckworth R."/>
            <person name="Johnson A."/>
            <person name="Loviza R."/>
            <person name="Walstead R."/>
            <person name="Shah Z."/>
            <person name="Kiflezghi M."/>
            <person name="Wade K."/>
            <person name="Ball S.L."/>
            <person name="Bradley K.W."/>
            <person name="Asai D.J."/>
            <person name="Bowman C.A."/>
            <person name="Russell D.A."/>
            <person name="Pope W.H."/>
            <person name="Jacobs-Sera D."/>
            <person name="Hendrix R.W."/>
            <person name="Hatfull G.F."/>
        </authorList>
    </citation>
    <scope>NUCLEOTIDE SEQUENCE [LARGE SCALE GENOMIC DNA]</scope>
    <source>
        <strain evidence="1 2">DSM 27710</strain>
    </source>
</reference>
<dbReference type="STRING" id="1391653.AKJ08_1307"/>